<name>A0ABV5J795_9BACT</name>
<keyword evidence="3" id="KW-1185">Reference proteome</keyword>
<dbReference type="GO" id="GO:0004497">
    <property type="term" value="F:monooxygenase activity"/>
    <property type="evidence" value="ECO:0007669"/>
    <property type="project" value="UniProtKB-KW"/>
</dbReference>
<protein>
    <submittedName>
        <fullName evidence="2">Quinol monooxygenase</fullName>
        <ecNumber evidence="2">1.-.-.-</ecNumber>
    </submittedName>
</protein>
<evidence type="ECO:0000313" key="3">
    <source>
        <dbReference type="Proteomes" id="UP001589654"/>
    </source>
</evidence>
<evidence type="ECO:0000313" key="2">
    <source>
        <dbReference type="EMBL" id="MFB9212706.1"/>
    </source>
</evidence>
<feature type="domain" description="ABM" evidence="1">
    <location>
        <begin position="2"/>
        <end position="91"/>
    </location>
</feature>
<keyword evidence="2" id="KW-0560">Oxidoreductase</keyword>
<comment type="caution">
    <text evidence="2">The sequence shown here is derived from an EMBL/GenBank/DDBJ whole genome shotgun (WGS) entry which is preliminary data.</text>
</comment>
<organism evidence="2 3">
    <name type="scientific">Echinicola jeungdonensis</name>
    <dbReference type="NCBI Taxonomy" id="709343"/>
    <lineage>
        <taxon>Bacteria</taxon>
        <taxon>Pseudomonadati</taxon>
        <taxon>Bacteroidota</taxon>
        <taxon>Cytophagia</taxon>
        <taxon>Cytophagales</taxon>
        <taxon>Cyclobacteriaceae</taxon>
        <taxon>Echinicola</taxon>
    </lineage>
</organism>
<dbReference type="InterPro" id="IPR011008">
    <property type="entry name" value="Dimeric_a/b-barrel"/>
</dbReference>
<evidence type="ECO:0000259" key="1">
    <source>
        <dbReference type="PROSITE" id="PS51725"/>
    </source>
</evidence>
<dbReference type="EC" id="1.-.-.-" evidence="2"/>
<dbReference type="Gene3D" id="3.30.70.100">
    <property type="match status" value="1"/>
</dbReference>
<proteinExistence type="predicted"/>
<dbReference type="Proteomes" id="UP001589654">
    <property type="component" value="Unassembled WGS sequence"/>
</dbReference>
<dbReference type="SUPFAM" id="SSF54909">
    <property type="entry name" value="Dimeric alpha+beta barrel"/>
    <property type="match status" value="1"/>
</dbReference>
<dbReference type="RefSeq" id="WP_290247521.1">
    <property type="nucleotide sequence ID" value="NZ_JAUFQT010000001.1"/>
</dbReference>
<dbReference type="InterPro" id="IPR007138">
    <property type="entry name" value="ABM_dom"/>
</dbReference>
<gene>
    <name evidence="2" type="ORF">ACFFUR_12900</name>
</gene>
<dbReference type="EMBL" id="JBHMEW010000063">
    <property type="protein sequence ID" value="MFB9212706.1"/>
    <property type="molecule type" value="Genomic_DNA"/>
</dbReference>
<dbReference type="PROSITE" id="PS51725">
    <property type="entry name" value="ABM"/>
    <property type="match status" value="1"/>
</dbReference>
<reference evidence="2 3" key="1">
    <citation type="submission" date="2024-09" db="EMBL/GenBank/DDBJ databases">
        <authorList>
            <person name="Sun Q."/>
            <person name="Mori K."/>
        </authorList>
    </citation>
    <scope>NUCLEOTIDE SEQUENCE [LARGE SCALE GENOMIC DNA]</scope>
    <source>
        <strain evidence="2 3">CECT 7682</strain>
    </source>
</reference>
<dbReference type="Pfam" id="PF03992">
    <property type="entry name" value="ABM"/>
    <property type="match status" value="1"/>
</dbReference>
<accession>A0ABV5J795</accession>
<keyword evidence="2" id="KW-0503">Monooxygenase</keyword>
<sequence>MINIIIPFQVKTQSLEKVHSIIGDFLLEIQKNEPGTLLYKSFQQKDDPSKFIHVMTFKDEAAQLYHRQSTHCKKFVDALYPLCEMDPQPTFYHEIIANTTK</sequence>